<dbReference type="AlphaFoldDB" id="A0A843SCW0"/>
<sequence length="795" mass="86684">MRLPPWCNRLLSLVFFGGAITVLSVYPLHGSWLPAIVMGYGTLLWWRPALWLLALPALLPVLDLAPHTGWFFVEEIDVLLCLTAGACYWRLDRSALQPHFPPMFHLSLWGLGIACCIGLWRGLQPLPAIDANSFNNYLSPYNALRVGKAWFWGFVLLPSLKQAAGPALDGLRRFFLPGMLLGLSGVLMAAIHERWQFPGLLNFASDYRITAPFSAMHTGGAALDGYLAMSVPLLAAWLFGTRSAVRQAVAMTLLPLSLYTGLATFSRGLYLAYALALLVLAGFPLAAWSRTGVFRHRWRTMATALAATSLLACGLSLVFASSGYRGYAAALGLLSVTLVLSTRTLHPPLLISGLTCGLGLAGMLAWLLPVGEPAVAILKAPYLMFLCSGLAFALSWQYSRTLSLLAVHALAGLMVGTVWIAYHHAGAATLAPSAGLILMAMSPITLNLLKRRPAWYPNRRNVTALMAASAVLAVAIPTCHGYFVAERFANAGSDLSARVSHWSRTLAFMDDNLDTAMLGAGFGKFPSLYYWRNQQHEVPPGYRYLEQDDNRYLRLTAGEYQAGYGEMLRMLHIVPVQPETAYVLALDARNSGPPAFLHVNLCERQLLYPQGCIAIPLRQILRAPNWQRLQFPLASGLLGASTRPVQLEISVEGEHAALDIDNVSLRGSADQQELVRNGGFSDANDYWFFSSDHHHLPWHVKNLGLNLYVEMGWPGLLAYAGLLCSAAAELLRRAQDAAERAEAAAFLAALVALQTVGLFDSLFDVPRITVLFMLLLCAAALRPAHPIPSTASPPC</sequence>
<proteinExistence type="predicted"/>
<feature type="transmembrane region" description="Helical" evidence="1">
    <location>
        <begin position="461"/>
        <end position="483"/>
    </location>
</feature>
<feature type="transmembrane region" description="Helical" evidence="1">
    <location>
        <begin position="271"/>
        <end position="288"/>
    </location>
</feature>
<feature type="transmembrane region" description="Helical" evidence="1">
    <location>
        <begin position="12"/>
        <end position="32"/>
    </location>
</feature>
<dbReference type="PANTHER" id="PTHR37422:SF13">
    <property type="entry name" value="LIPOPOLYSACCHARIDE BIOSYNTHESIS PROTEIN PA4999-RELATED"/>
    <property type="match status" value="1"/>
</dbReference>
<evidence type="ECO:0000313" key="3">
    <source>
        <dbReference type="Proteomes" id="UP000444318"/>
    </source>
</evidence>
<dbReference type="Proteomes" id="UP000444318">
    <property type="component" value="Unassembled WGS sequence"/>
</dbReference>
<dbReference type="EMBL" id="WHUF01000001">
    <property type="protein sequence ID" value="MQA18376.1"/>
    <property type="molecule type" value="Genomic_DNA"/>
</dbReference>
<feature type="transmembrane region" description="Helical" evidence="1">
    <location>
        <begin position="349"/>
        <end position="368"/>
    </location>
</feature>
<reference evidence="2 3" key="1">
    <citation type="submission" date="2019-10" db="EMBL/GenBank/DDBJ databases">
        <title>Two novel species isolated from a subtropical stream in China.</title>
        <authorList>
            <person name="Lu H."/>
        </authorList>
    </citation>
    <scope>NUCLEOTIDE SEQUENCE [LARGE SCALE GENOMIC DNA]</scope>
    <source>
        <strain evidence="2 3">FT103W</strain>
    </source>
</reference>
<feature type="transmembrane region" description="Helical" evidence="1">
    <location>
        <begin position="300"/>
        <end position="320"/>
    </location>
</feature>
<keyword evidence="1" id="KW-1133">Transmembrane helix</keyword>
<evidence type="ECO:0000313" key="2">
    <source>
        <dbReference type="EMBL" id="MQA18376.1"/>
    </source>
</evidence>
<dbReference type="RefSeq" id="WP_152801361.1">
    <property type="nucleotide sequence ID" value="NZ_WHUF01000001.1"/>
</dbReference>
<evidence type="ECO:0000256" key="1">
    <source>
        <dbReference type="SAM" id="Phobius"/>
    </source>
</evidence>
<organism evidence="2 3">
    <name type="scientific">Rugamonas rivuli</name>
    <dbReference type="NCBI Taxonomy" id="2743358"/>
    <lineage>
        <taxon>Bacteria</taxon>
        <taxon>Pseudomonadati</taxon>
        <taxon>Pseudomonadota</taxon>
        <taxon>Betaproteobacteria</taxon>
        <taxon>Burkholderiales</taxon>
        <taxon>Oxalobacteraceae</taxon>
        <taxon>Telluria group</taxon>
        <taxon>Rugamonas</taxon>
    </lineage>
</organism>
<dbReference type="InterPro" id="IPR051533">
    <property type="entry name" value="WaaL-like"/>
</dbReference>
<accession>A0A843SCW0</accession>
<keyword evidence="3" id="KW-1185">Reference proteome</keyword>
<feature type="transmembrane region" description="Helical" evidence="1">
    <location>
        <begin position="248"/>
        <end position="265"/>
    </location>
</feature>
<dbReference type="PANTHER" id="PTHR37422">
    <property type="entry name" value="TEICHURONIC ACID BIOSYNTHESIS PROTEIN TUAE"/>
    <property type="match status" value="1"/>
</dbReference>
<keyword evidence="1" id="KW-0812">Transmembrane</keyword>
<keyword evidence="1" id="KW-0472">Membrane</keyword>
<feature type="transmembrane region" description="Helical" evidence="1">
    <location>
        <begin position="401"/>
        <end position="422"/>
    </location>
</feature>
<feature type="transmembrane region" description="Helical" evidence="1">
    <location>
        <begin position="44"/>
        <end position="62"/>
    </location>
</feature>
<feature type="transmembrane region" description="Helical" evidence="1">
    <location>
        <begin position="172"/>
        <end position="191"/>
    </location>
</feature>
<feature type="transmembrane region" description="Helical" evidence="1">
    <location>
        <begin position="68"/>
        <end position="91"/>
    </location>
</feature>
<comment type="caution">
    <text evidence="2">The sequence shown here is derived from an EMBL/GenBank/DDBJ whole genome shotgun (WGS) entry which is preliminary data.</text>
</comment>
<protein>
    <submittedName>
        <fullName evidence="2">Uncharacterized protein</fullName>
    </submittedName>
</protein>
<feature type="transmembrane region" description="Helical" evidence="1">
    <location>
        <begin position="326"/>
        <end position="342"/>
    </location>
</feature>
<gene>
    <name evidence="2" type="ORF">GEV01_02485</name>
</gene>
<name>A0A843SCW0_9BURK</name>
<feature type="transmembrane region" description="Helical" evidence="1">
    <location>
        <begin position="374"/>
        <end position="394"/>
    </location>
</feature>
<feature type="transmembrane region" description="Helical" evidence="1">
    <location>
        <begin position="211"/>
        <end position="236"/>
    </location>
</feature>
<feature type="transmembrane region" description="Helical" evidence="1">
    <location>
        <begin position="428"/>
        <end position="449"/>
    </location>
</feature>
<feature type="transmembrane region" description="Helical" evidence="1">
    <location>
        <begin position="103"/>
        <end position="123"/>
    </location>
</feature>